<sequence>MALGTMAATGVVLQQLRLSAACATQRFGDCGLAGGQGE</sequence>
<reference evidence="2" key="1">
    <citation type="journal article" date="2019" name="bioRxiv">
        <title>Genomics, evolutionary history and diagnostics of the Alternaria alternata species group including apple and Asian pear pathotypes.</title>
        <authorList>
            <person name="Armitage A.D."/>
            <person name="Cockerton H.M."/>
            <person name="Sreenivasaprasad S."/>
            <person name="Woodhall J.W."/>
            <person name="Lane C.R."/>
            <person name="Harrison R.J."/>
            <person name="Clarkson J.P."/>
        </authorList>
    </citation>
    <scope>NUCLEOTIDE SEQUENCE [LARGE SCALE GENOMIC DNA]</scope>
    <source>
        <strain evidence="2">FERA 1082</strain>
    </source>
</reference>
<proteinExistence type="predicted"/>
<comment type="caution">
    <text evidence="1">The sequence shown here is derived from an EMBL/GenBank/DDBJ whole genome shotgun (WGS) entry which is preliminary data.</text>
</comment>
<name>A0A4Q4MI16_9PLEO</name>
<evidence type="ECO:0000313" key="1">
    <source>
        <dbReference type="EMBL" id="RYN51389.1"/>
    </source>
</evidence>
<evidence type="ECO:0000313" key="2">
    <source>
        <dbReference type="Proteomes" id="UP000292402"/>
    </source>
</evidence>
<dbReference type="Proteomes" id="UP000292402">
    <property type="component" value="Unassembled WGS sequence"/>
</dbReference>
<gene>
    <name evidence="1" type="ORF">AA0114_g5615</name>
</gene>
<accession>A0A4Q4MI16</accession>
<protein>
    <submittedName>
        <fullName evidence="1">Uncharacterized protein</fullName>
    </submittedName>
</protein>
<dbReference type="AlphaFoldDB" id="A0A4Q4MI16"/>
<dbReference type="EMBL" id="PDXA01000016">
    <property type="protein sequence ID" value="RYN51389.1"/>
    <property type="molecule type" value="Genomic_DNA"/>
</dbReference>
<organism evidence="1 2">
    <name type="scientific">Alternaria tenuissima</name>
    <dbReference type="NCBI Taxonomy" id="119927"/>
    <lineage>
        <taxon>Eukaryota</taxon>
        <taxon>Fungi</taxon>
        <taxon>Dikarya</taxon>
        <taxon>Ascomycota</taxon>
        <taxon>Pezizomycotina</taxon>
        <taxon>Dothideomycetes</taxon>
        <taxon>Pleosporomycetidae</taxon>
        <taxon>Pleosporales</taxon>
        <taxon>Pleosporineae</taxon>
        <taxon>Pleosporaceae</taxon>
        <taxon>Alternaria</taxon>
        <taxon>Alternaria sect. Alternaria</taxon>
        <taxon>Alternaria alternata complex</taxon>
    </lineage>
</organism>